<accession>A0AAE9SKD1</accession>
<sequence length="260" mass="28527">MIDSLKKVANFVLRQNFVIRNMIIVFFGSLGGATYLGKMSEVATYYYAWSSGFRVPAEGVPYLALTVFGMSFVVLISAFLVFIATYLFGRVMLSYTDKHVILRLLALIFRFGIRNSNSIEVIAAGIGASSLVAVGAFVAPYVDSNIEISRWVLVPVSFVMSFVTFVVLWNKGALKVVAALIAAVCAIGAPISMFNQTTYTYALNSLQYGGGLSVDVTSNKVEYIDSKLLLRTSQALILEESKTNRVIEIPVNKVDKISYN</sequence>
<keyword evidence="1" id="KW-1133">Transmembrane helix</keyword>
<evidence type="ECO:0000313" key="3">
    <source>
        <dbReference type="Proteomes" id="UP001058687"/>
    </source>
</evidence>
<feature type="transmembrane region" description="Helical" evidence="1">
    <location>
        <begin position="176"/>
        <end position="194"/>
    </location>
</feature>
<gene>
    <name evidence="2" type="ORF">HB761_13810</name>
</gene>
<feature type="transmembrane region" description="Helical" evidence="1">
    <location>
        <begin position="119"/>
        <end position="142"/>
    </location>
</feature>
<keyword evidence="1" id="KW-0812">Transmembrane</keyword>
<proteinExistence type="predicted"/>
<evidence type="ECO:0000313" key="2">
    <source>
        <dbReference type="EMBL" id="UTZ27729.1"/>
    </source>
</evidence>
<feature type="transmembrane region" description="Helical" evidence="1">
    <location>
        <begin position="21"/>
        <end position="40"/>
    </location>
</feature>
<name>A0AAE9SKD1_9VIBR</name>
<organism evidence="2 3">
    <name type="scientific">Vibrio campbellii</name>
    <dbReference type="NCBI Taxonomy" id="680"/>
    <lineage>
        <taxon>Bacteria</taxon>
        <taxon>Pseudomonadati</taxon>
        <taxon>Pseudomonadota</taxon>
        <taxon>Gammaproteobacteria</taxon>
        <taxon>Vibrionales</taxon>
        <taxon>Vibrionaceae</taxon>
        <taxon>Vibrio</taxon>
    </lineage>
</organism>
<feature type="transmembrane region" description="Helical" evidence="1">
    <location>
        <begin position="148"/>
        <end position="169"/>
    </location>
</feature>
<reference evidence="2" key="1">
    <citation type="submission" date="2020-03" db="EMBL/GenBank/DDBJ databases">
        <title>Five strains of Vibrio campbellii isolated from Mariana Trench.</title>
        <authorList>
            <person name="Liang J."/>
            <person name="Zhang X.-H."/>
        </authorList>
    </citation>
    <scope>NUCLEOTIDE SEQUENCE</scope>
    <source>
        <strain evidence="2">LJC014</strain>
    </source>
</reference>
<dbReference type="Proteomes" id="UP001058687">
    <property type="component" value="Chromosome 1"/>
</dbReference>
<evidence type="ECO:0000256" key="1">
    <source>
        <dbReference type="SAM" id="Phobius"/>
    </source>
</evidence>
<dbReference type="AlphaFoldDB" id="A0AAE9SKD1"/>
<protein>
    <submittedName>
        <fullName evidence="2">Uncharacterized protein</fullName>
    </submittedName>
</protein>
<keyword evidence="1" id="KW-0472">Membrane</keyword>
<dbReference type="EMBL" id="CP050467">
    <property type="protein sequence ID" value="UTZ27729.1"/>
    <property type="molecule type" value="Genomic_DNA"/>
</dbReference>
<feature type="transmembrane region" description="Helical" evidence="1">
    <location>
        <begin position="60"/>
        <end position="88"/>
    </location>
</feature>
<dbReference type="RefSeq" id="WP_255935346.1">
    <property type="nucleotide sequence ID" value="NZ_CP050467.1"/>
</dbReference>